<feature type="transmembrane region" description="Helical" evidence="8">
    <location>
        <begin position="65"/>
        <end position="85"/>
    </location>
</feature>
<evidence type="ECO:0000256" key="4">
    <source>
        <dbReference type="ARBA" id="ARBA00022692"/>
    </source>
</evidence>
<organism evidence="9 10">
    <name type="scientific">Microbacterium azadirachtae</name>
    <dbReference type="NCBI Taxonomy" id="582680"/>
    <lineage>
        <taxon>Bacteria</taxon>
        <taxon>Bacillati</taxon>
        <taxon>Actinomycetota</taxon>
        <taxon>Actinomycetes</taxon>
        <taxon>Micrococcales</taxon>
        <taxon>Microbacteriaceae</taxon>
        <taxon>Microbacterium</taxon>
    </lineage>
</organism>
<gene>
    <name evidence="9" type="ORF">RS86_01172</name>
</gene>
<comment type="subcellular location">
    <subcellularLocation>
        <location evidence="1">Cell membrane</location>
        <topology evidence="1">Multi-pass membrane protein</topology>
    </subcellularLocation>
</comment>
<evidence type="ECO:0000313" key="9">
    <source>
        <dbReference type="EMBL" id="KJL34074.1"/>
    </source>
</evidence>
<evidence type="ECO:0000313" key="10">
    <source>
        <dbReference type="Proteomes" id="UP000033740"/>
    </source>
</evidence>
<dbReference type="PANTHER" id="PTHR34584:SF1">
    <property type="entry name" value="NA(+)_H(+) ANTIPORTER SUBUNIT E1"/>
    <property type="match status" value="1"/>
</dbReference>
<sequence>MSTEARRGLWREIGLQLPFLLWLVVLWMLLWGQFTVLSAVTGIAVALFVTRVFRLPTIELSGRINLWWAALLVVQFLAAVVHGSLSVAVQVLNPRRAPGAAIIAVPLRYADDLVMTHVAVTSSLIPGSLVVEAERDTRTLYLHVIGVRSLEDVERQRAGVLRWERRIVRALGSPAQAARLRADERAEEDRLGGTVAGSSPKPHRPKGSGPAQGSEEGRR</sequence>
<dbReference type="PANTHER" id="PTHR34584">
    <property type="entry name" value="NA(+)/H(+) ANTIPORTER SUBUNIT E1"/>
    <property type="match status" value="1"/>
</dbReference>
<dbReference type="STRING" id="582680.RS86_01172"/>
<dbReference type="NCBIfam" id="NF006521">
    <property type="entry name" value="PRK08965.1-5"/>
    <property type="match status" value="1"/>
</dbReference>
<dbReference type="EMBL" id="JYIX01000030">
    <property type="protein sequence ID" value="KJL34074.1"/>
    <property type="molecule type" value="Genomic_DNA"/>
</dbReference>
<proteinExistence type="inferred from homology"/>
<evidence type="ECO:0000256" key="5">
    <source>
        <dbReference type="ARBA" id="ARBA00022989"/>
    </source>
</evidence>
<accession>A0A0F0LN14</accession>
<keyword evidence="3" id="KW-1003">Cell membrane</keyword>
<comment type="similarity">
    <text evidence="2">Belongs to the CPA3 antiporters (TC 2.A.63) subunit E family.</text>
</comment>
<dbReference type="Pfam" id="PF01899">
    <property type="entry name" value="MNHE"/>
    <property type="match status" value="1"/>
</dbReference>
<dbReference type="Proteomes" id="UP000033740">
    <property type="component" value="Unassembled WGS sequence"/>
</dbReference>
<evidence type="ECO:0000256" key="7">
    <source>
        <dbReference type="SAM" id="MobiDB-lite"/>
    </source>
</evidence>
<evidence type="ECO:0000256" key="2">
    <source>
        <dbReference type="ARBA" id="ARBA00006228"/>
    </source>
</evidence>
<feature type="compositionally biased region" description="Basic and acidic residues" evidence="7">
    <location>
        <begin position="180"/>
        <end position="191"/>
    </location>
</feature>
<dbReference type="AlphaFoldDB" id="A0A0F0LN14"/>
<dbReference type="RefSeq" id="WP_082076602.1">
    <property type="nucleotide sequence ID" value="NZ_JYIX01000030.1"/>
</dbReference>
<protein>
    <submittedName>
        <fullName evidence="9">Putative monovalent cation/H+ antiporter subunit E</fullName>
    </submittedName>
</protein>
<keyword evidence="10" id="KW-1185">Reference proteome</keyword>
<feature type="transmembrane region" description="Helical" evidence="8">
    <location>
        <begin position="36"/>
        <end position="53"/>
    </location>
</feature>
<evidence type="ECO:0000256" key="3">
    <source>
        <dbReference type="ARBA" id="ARBA00022475"/>
    </source>
</evidence>
<comment type="caution">
    <text evidence="9">The sequence shown here is derived from an EMBL/GenBank/DDBJ whole genome shotgun (WGS) entry which is preliminary data.</text>
</comment>
<dbReference type="InterPro" id="IPR002758">
    <property type="entry name" value="Cation_antiport_E"/>
</dbReference>
<keyword evidence="6 8" id="KW-0472">Membrane</keyword>
<evidence type="ECO:0000256" key="1">
    <source>
        <dbReference type="ARBA" id="ARBA00004651"/>
    </source>
</evidence>
<reference evidence="9 10" key="1">
    <citation type="submission" date="2015-02" db="EMBL/GenBank/DDBJ databases">
        <title>Draft genome sequences of ten Microbacterium spp. with emphasis on heavy metal contaminated environments.</title>
        <authorList>
            <person name="Corretto E."/>
        </authorList>
    </citation>
    <scope>NUCLEOTIDE SEQUENCE [LARGE SCALE GENOMIC DNA]</scope>
    <source>
        <strain evidence="9 10">ARN176</strain>
    </source>
</reference>
<keyword evidence="4 8" id="KW-0812">Transmembrane</keyword>
<dbReference type="PATRIC" id="fig|582680.6.peg.1208"/>
<evidence type="ECO:0000256" key="6">
    <source>
        <dbReference type="ARBA" id="ARBA00023136"/>
    </source>
</evidence>
<feature type="transmembrane region" description="Helical" evidence="8">
    <location>
        <begin position="12"/>
        <end position="30"/>
    </location>
</feature>
<dbReference type="GO" id="GO:0005886">
    <property type="term" value="C:plasma membrane"/>
    <property type="evidence" value="ECO:0007669"/>
    <property type="project" value="UniProtKB-SubCell"/>
</dbReference>
<keyword evidence="5 8" id="KW-1133">Transmembrane helix</keyword>
<name>A0A0F0LN14_9MICO</name>
<evidence type="ECO:0000256" key="8">
    <source>
        <dbReference type="SAM" id="Phobius"/>
    </source>
</evidence>
<dbReference type="GO" id="GO:0008324">
    <property type="term" value="F:monoatomic cation transmembrane transporter activity"/>
    <property type="evidence" value="ECO:0007669"/>
    <property type="project" value="InterPro"/>
</dbReference>
<feature type="region of interest" description="Disordered" evidence="7">
    <location>
        <begin position="178"/>
        <end position="219"/>
    </location>
</feature>